<proteinExistence type="predicted"/>
<keyword evidence="2" id="KW-1185">Reference proteome</keyword>
<dbReference type="EMBL" id="BAFE01000052">
    <property type="protein sequence ID" value="GAB48492.1"/>
    <property type="molecule type" value="Genomic_DNA"/>
</dbReference>
<dbReference type="CDD" id="cd07518">
    <property type="entry name" value="HAD_YbiV-Like"/>
    <property type="match status" value="1"/>
</dbReference>
<dbReference type="SFLD" id="SFLDS00003">
    <property type="entry name" value="Haloacid_Dehalogenase"/>
    <property type="match status" value="1"/>
</dbReference>
<dbReference type="InterPro" id="IPR023214">
    <property type="entry name" value="HAD_sf"/>
</dbReference>
<dbReference type="NCBIfam" id="TIGR00099">
    <property type="entry name" value="Cof-subfamily"/>
    <property type="match status" value="1"/>
</dbReference>
<dbReference type="InterPro" id="IPR000150">
    <property type="entry name" value="Cof"/>
</dbReference>
<dbReference type="GO" id="GO:0016791">
    <property type="term" value="F:phosphatase activity"/>
    <property type="evidence" value="ECO:0007669"/>
    <property type="project" value="TreeGrafter"/>
</dbReference>
<dbReference type="Gene3D" id="3.30.1240.10">
    <property type="match status" value="1"/>
</dbReference>
<dbReference type="SFLD" id="SFLDG01140">
    <property type="entry name" value="C2.B:_Phosphomannomutase_and_P"/>
    <property type="match status" value="1"/>
</dbReference>
<comment type="caution">
    <text evidence="1">The sequence shown here is derived from an EMBL/GenBank/DDBJ whole genome shotgun (WGS) entry which is preliminary data.</text>
</comment>
<reference evidence="1 2" key="1">
    <citation type="submission" date="2012-02" db="EMBL/GenBank/DDBJ databases">
        <title>Whole genome shotgun sequence of Mobilicoccus pelagius NBRC 104925.</title>
        <authorList>
            <person name="Yoshida Y."/>
            <person name="Hosoyama A."/>
            <person name="Tsuchikane K."/>
            <person name="Katsumata H."/>
            <person name="Yamazaki S."/>
            <person name="Fujita N."/>
        </authorList>
    </citation>
    <scope>NUCLEOTIDE SEQUENCE [LARGE SCALE GENOMIC DNA]</scope>
    <source>
        <strain evidence="1 2">NBRC 104925</strain>
    </source>
</reference>
<name>H5URY4_9MICO</name>
<evidence type="ECO:0000313" key="1">
    <source>
        <dbReference type="EMBL" id="GAB48492.1"/>
    </source>
</evidence>
<dbReference type="Gene3D" id="3.40.50.1000">
    <property type="entry name" value="HAD superfamily/HAD-like"/>
    <property type="match status" value="1"/>
</dbReference>
<dbReference type="InterPro" id="IPR036412">
    <property type="entry name" value="HAD-like_sf"/>
</dbReference>
<dbReference type="eggNOG" id="COG0561">
    <property type="taxonomic scope" value="Bacteria"/>
</dbReference>
<dbReference type="PANTHER" id="PTHR10000:SF53">
    <property type="entry name" value="5-AMINO-6-(5-PHOSPHO-D-RIBITYLAMINO)URACIL PHOSPHATASE YBJI-RELATED"/>
    <property type="match status" value="1"/>
</dbReference>
<dbReference type="PANTHER" id="PTHR10000">
    <property type="entry name" value="PHOSPHOSERINE PHOSPHATASE"/>
    <property type="match status" value="1"/>
</dbReference>
<dbReference type="NCBIfam" id="TIGR01484">
    <property type="entry name" value="HAD-SF-IIB"/>
    <property type="match status" value="1"/>
</dbReference>
<gene>
    <name evidence="1" type="ORF">MOPEL_073_01330</name>
</gene>
<dbReference type="InterPro" id="IPR006379">
    <property type="entry name" value="HAD-SF_hydro_IIB"/>
</dbReference>
<dbReference type="SUPFAM" id="SSF56784">
    <property type="entry name" value="HAD-like"/>
    <property type="match status" value="1"/>
</dbReference>
<dbReference type="GO" id="GO:0000287">
    <property type="term" value="F:magnesium ion binding"/>
    <property type="evidence" value="ECO:0007669"/>
    <property type="project" value="TreeGrafter"/>
</dbReference>
<accession>H5URY4</accession>
<dbReference type="GO" id="GO:0005829">
    <property type="term" value="C:cytosol"/>
    <property type="evidence" value="ECO:0007669"/>
    <property type="project" value="TreeGrafter"/>
</dbReference>
<organism evidence="1 2">
    <name type="scientific">Mobilicoccus pelagius NBRC 104925</name>
    <dbReference type="NCBI Taxonomy" id="1089455"/>
    <lineage>
        <taxon>Bacteria</taxon>
        <taxon>Bacillati</taxon>
        <taxon>Actinomycetota</taxon>
        <taxon>Actinomycetes</taxon>
        <taxon>Micrococcales</taxon>
        <taxon>Dermatophilaceae</taxon>
        <taxon>Mobilicoccus</taxon>
    </lineage>
</organism>
<dbReference type="AlphaFoldDB" id="H5URY4"/>
<dbReference type="Proteomes" id="UP000004367">
    <property type="component" value="Unassembled WGS sequence"/>
</dbReference>
<dbReference type="STRING" id="1089455.MOPEL_073_01330"/>
<dbReference type="Pfam" id="PF08282">
    <property type="entry name" value="Hydrolase_3"/>
    <property type="match status" value="1"/>
</dbReference>
<evidence type="ECO:0000313" key="2">
    <source>
        <dbReference type="Proteomes" id="UP000004367"/>
    </source>
</evidence>
<sequence length="281" mass="29762">MVGVASGAPSPTMPDEPVDVRLVALDMDGTLLDGDGRVPAGFWPLLDEMTSRGIVVVPASGRQFATLRALFGDAAAGMGFIAENGTLVAHRGKILTTDSLDPAAVVEFVQAARAAAADRDLGVVLCGVRSAYIERDDAPFHDEAAIYYADLAVVDDLLDVEDAALKVSFFDFDSSAGAAPAFARFRDTHQVVVSGPHWIDVMNAGVHKGAGLDRLRARLGLAREQVVAFGDYHNDLELLDAAGHSFAMANGHPDVHARARYVAPAHTEAGVVTVLEQLLHR</sequence>
<protein>
    <submittedName>
        <fullName evidence="1">Putative sugar-phosphate phosphatase</fullName>
    </submittedName>
</protein>